<dbReference type="EMBL" id="CAJNOQ010047469">
    <property type="protein sequence ID" value="CAF1641333.1"/>
    <property type="molecule type" value="Genomic_DNA"/>
</dbReference>
<reference evidence="1" key="1">
    <citation type="submission" date="2021-02" db="EMBL/GenBank/DDBJ databases">
        <authorList>
            <person name="Nowell W R."/>
        </authorList>
    </citation>
    <scope>NUCLEOTIDE SEQUENCE</scope>
</reference>
<gene>
    <name evidence="1" type="ORF">GPM918_LOCUS44961</name>
    <name evidence="2" type="ORF">SRO942_LOCUS47100</name>
</gene>
<evidence type="ECO:0000313" key="3">
    <source>
        <dbReference type="Proteomes" id="UP000663829"/>
    </source>
</evidence>
<comment type="caution">
    <text evidence="1">The sequence shown here is derived from an EMBL/GenBank/DDBJ whole genome shotgun (WGS) entry which is preliminary data.</text>
</comment>
<name>A0A816E4K6_9BILA</name>
<dbReference type="AlphaFoldDB" id="A0A816E4K6"/>
<dbReference type="EMBL" id="CAJOBC010116430">
    <property type="protein sequence ID" value="CAF4553829.1"/>
    <property type="molecule type" value="Genomic_DNA"/>
</dbReference>
<protein>
    <submittedName>
        <fullName evidence="1">Uncharacterized protein</fullName>
    </submittedName>
</protein>
<dbReference type="Proteomes" id="UP000681722">
    <property type="component" value="Unassembled WGS sequence"/>
</dbReference>
<keyword evidence="3" id="KW-1185">Reference proteome</keyword>
<feature type="non-terminal residue" evidence="1">
    <location>
        <position position="1"/>
    </location>
</feature>
<accession>A0A816E4K6</accession>
<dbReference type="OrthoDB" id="119028at2759"/>
<evidence type="ECO:0000313" key="2">
    <source>
        <dbReference type="EMBL" id="CAF4553829.1"/>
    </source>
</evidence>
<evidence type="ECO:0000313" key="1">
    <source>
        <dbReference type="EMBL" id="CAF1641333.1"/>
    </source>
</evidence>
<sequence length="108" mass="12745">MATAIKVIEVLPYVSDEEEDVNDSVHIERKKRAKKKQHATGLKKIESMVEKMGQEDSIEDIEALQLAQSVRMFTKASNLFIKKWNKKEPKFIEYFQNQWLNSHDGWYE</sequence>
<proteinExistence type="predicted"/>
<dbReference type="Proteomes" id="UP000663829">
    <property type="component" value="Unassembled WGS sequence"/>
</dbReference>
<organism evidence="1 3">
    <name type="scientific">Didymodactylos carnosus</name>
    <dbReference type="NCBI Taxonomy" id="1234261"/>
    <lineage>
        <taxon>Eukaryota</taxon>
        <taxon>Metazoa</taxon>
        <taxon>Spiralia</taxon>
        <taxon>Gnathifera</taxon>
        <taxon>Rotifera</taxon>
        <taxon>Eurotatoria</taxon>
        <taxon>Bdelloidea</taxon>
        <taxon>Philodinida</taxon>
        <taxon>Philodinidae</taxon>
        <taxon>Didymodactylos</taxon>
    </lineage>
</organism>